<dbReference type="RefSeq" id="WP_184095125.1">
    <property type="nucleotide sequence ID" value="NZ_AP023367.1"/>
</dbReference>
<dbReference type="AlphaFoldDB" id="A0A6S6QU56"/>
<name>A0A6S6QU56_9FIRM</name>
<reference evidence="1 2" key="1">
    <citation type="journal article" date="2016" name="Int. J. Syst. Evol. Microbiol.">
        <title>Descriptions of Anaerotaenia torta gen. nov., sp. nov. and Anaerocolumna cellulosilytica gen. nov., sp. nov. isolated from a methanogenic reactor of cattle waste.</title>
        <authorList>
            <person name="Uek A."/>
            <person name="Ohtaki Y."/>
            <person name="Kaku N."/>
            <person name="Ueki K."/>
        </authorList>
    </citation>
    <scope>NUCLEOTIDE SEQUENCE [LARGE SCALE GENOMIC DNA]</scope>
    <source>
        <strain evidence="1 2">SN021</strain>
    </source>
</reference>
<dbReference type="Gene3D" id="3.10.129.10">
    <property type="entry name" value="Hotdog Thioesterase"/>
    <property type="match status" value="1"/>
</dbReference>
<dbReference type="CDD" id="cd00586">
    <property type="entry name" value="4HBT"/>
    <property type="match status" value="1"/>
</dbReference>
<dbReference type="KEGG" id="acel:acsn021_07750"/>
<organism evidence="1 2">
    <name type="scientific">Anaerocolumna cellulosilytica</name>
    <dbReference type="NCBI Taxonomy" id="433286"/>
    <lineage>
        <taxon>Bacteria</taxon>
        <taxon>Bacillati</taxon>
        <taxon>Bacillota</taxon>
        <taxon>Clostridia</taxon>
        <taxon>Lachnospirales</taxon>
        <taxon>Lachnospiraceae</taxon>
        <taxon>Anaerocolumna</taxon>
    </lineage>
</organism>
<proteinExistence type="predicted"/>
<dbReference type="EMBL" id="AP023367">
    <property type="protein sequence ID" value="BCJ93206.1"/>
    <property type="molecule type" value="Genomic_DNA"/>
</dbReference>
<dbReference type="InterPro" id="IPR029069">
    <property type="entry name" value="HotDog_dom_sf"/>
</dbReference>
<accession>A0A6S6QU56</accession>
<evidence type="ECO:0000313" key="2">
    <source>
        <dbReference type="Proteomes" id="UP000515561"/>
    </source>
</evidence>
<dbReference type="Pfam" id="PF13279">
    <property type="entry name" value="4HBT_2"/>
    <property type="match status" value="1"/>
</dbReference>
<dbReference type="SUPFAM" id="SSF54637">
    <property type="entry name" value="Thioesterase/thiol ester dehydrase-isomerase"/>
    <property type="match status" value="1"/>
</dbReference>
<evidence type="ECO:0000313" key="1">
    <source>
        <dbReference type="EMBL" id="BCJ93206.1"/>
    </source>
</evidence>
<sequence>MLIPTYVTEHTVKFSECNYYGMASNYTYMCWFEDARLLISEVAGIQGFFYKEHRSNKEADETINKTKEYFTMPVLQNRLYNFRELAFGTKILVHTWLEEPTSAYTTFNHCITSKDRTIKYAACEAQIGLMGEKSGLMLDMPKEMYRLIADFIQTIRDTKNPSLLEVTNEEWF</sequence>
<dbReference type="Proteomes" id="UP000515561">
    <property type="component" value="Chromosome"/>
</dbReference>
<keyword evidence="2" id="KW-1185">Reference proteome</keyword>
<protein>
    <submittedName>
        <fullName evidence="1">Uncharacterized protein</fullName>
    </submittedName>
</protein>
<gene>
    <name evidence="1" type="ORF">acsn021_07750</name>
</gene>